<name>A0ABR1IRL5_9AGAR</name>
<keyword evidence="2" id="KW-1185">Reference proteome</keyword>
<accession>A0ABR1IRL5</accession>
<dbReference type="EMBL" id="JBANRG010000088">
    <property type="protein sequence ID" value="KAK7437108.1"/>
    <property type="molecule type" value="Genomic_DNA"/>
</dbReference>
<comment type="caution">
    <text evidence="1">The sequence shown here is derived from an EMBL/GenBank/DDBJ whole genome shotgun (WGS) entry which is preliminary data.</text>
</comment>
<evidence type="ECO:0000313" key="2">
    <source>
        <dbReference type="Proteomes" id="UP001498398"/>
    </source>
</evidence>
<evidence type="ECO:0000313" key="1">
    <source>
        <dbReference type="EMBL" id="KAK7437108.1"/>
    </source>
</evidence>
<gene>
    <name evidence="1" type="ORF">VKT23_018734</name>
</gene>
<protein>
    <submittedName>
        <fullName evidence="1">Uncharacterized protein</fullName>
    </submittedName>
</protein>
<proteinExistence type="predicted"/>
<sequence length="239" mass="27204">MVTGFVTGADSEKDVFAWDLVDGYRDLGRCGWAWIFSTQCFSTSCCYATAYPSVLPKRLRSIPHHVGWEYSFPSFSEAAGIPFRSLSVQKQPSSCMVLGYLLNSESTRTQISVHIRKGLLEWLSLDDMHTELWAPPANDTLWMPHALRSSIEYRPDLFFSFYLSEPACFAALVTGDAIGVYAHMDLVDDNLDRWLAIDQFKPGLVKQAFISIPNEVVENSEPERDSLRLRRRLCSMTKW</sequence>
<organism evidence="1 2">
    <name type="scientific">Marasmiellus scandens</name>
    <dbReference type="NCBI Taxonomy" id="2682957"/>
    <lineage>
        <taxon>Eukaryota</taxon>
        <taxon>Fungi</taxon>
        <taxon>Dikarya</taxon>
        <taxon>Basidiomycota</taxon>
        <taxon>Agaricomycotina</taxon>
        <taxon>Agaricomycetes</taxon>
        <taxon>Agaricomycetidae</taxon>
        <taxon>Agaricales</taxon>
        <taxon>Marasmiineae</taxon>
        <taxon>Omphalotaceae</taxon>
        <taxon>Marasmiellus</taxon>
    </lineage>
</organism>
<dbReference type="Proteomes" id="UP001498398">
    <property type="component" value="Unassembled WGS sequence"/>
</dbReference>
<reference evidence="1 2" key="1">
    <citation type="submission" date="2024-01" db="EMBL/GenBank/DDBJ databases">
        <title>A draft genome for the cacao thread blight pathogen Marasmiellus scandens.</title>
        <authorList>
            <person name="Baruah I.K."/>
            <person name="Leung J."/>
            <person name="Bukari Y."/>
            <person name="Amoako-Attah I."/>
            <person name="Meinhardt L.W."/>
            <person name="Bailey B.A."/>
            <person name="Cohen S.P."/>
        </authorList>
    </citation>
    <scope>NUCLEOTIDE SEQUENCE [LARGE SCALE GENOMIC DNA]</scope>
    <source>
        <strain evidence="1 2">GH-19</strain>
    </source>
</reference>